<evidence type="ECO:0000256" key="3">
    <source>
        <dbReference type="SAM" id="Phobius"/>
    </source>
</evidence>
<protein>
    <recommendedName>
        <fullName evidence="6">ABC transporter permease</fullName>
    </recommendedName>
</protein>
<evidence type="ECO:0000313" key="5">
    <source>
        <dbReference type="Proteomes" id="UP000471082"/>
    </source>
</evidence>
<dbReference type="AlphaFoldDB" id="A0A7X5N1U4"/>
<comment type="subcellular location">
    <subcellularLocation>
        <location evidence="1">Cell membrane</location>
        <topology evidence="1">Multi-pass membrane protein</topology>
    </subcellularLocation>
</comment>
<evidence type="ECO:0008006" key="6">
    <source>
        <dbReference type="Google" id="ProtNLM"/>
    </source>
</evidence>
<evidence type="ECO:0000256" key="1">
    <source>
        <dbReference type="ARBA" id="ARBA00004651"/>
    </source>
</evidence>
<dbReference type="PANTHER" id="PTHR43386:SF1">
    <property type="entry name" value="D,D-DIPEPTIDE TRANSPORT SYSTEM PERMEASE PROTEIN DDPC-RELATED"/>
    <property type="match status" value="1"/>
</dbReference>
<keyword evidence="3" id="KW-1133">Transmembrane helix</keyword>
<feature type="transmembrane region" description="Helical" evidence="3">
    <location>
        <begin position="26"/>
        <end position="47"/>
    </location>
</feature>
<keyword evidence="3" id="KW-0472">Membrane</keyword>
<reference evidence="4 5" key="1">
    <citation type="submission" date="2019-11" db="EMBL/GenBank/DDBJ databases">
        <title>Genome-resolved metagenomics to study the prevalence of co-infection and intraspecific heterogeneity among plant pathogen metapopulations.</title>
        <authorList>
            <person name="Newberry E."/>
            <person name="Bhandari R."/>
            <person name="Kemble J."/>
            <person name="Sikora E."/>
            <person name="Potnis N."/>
        </authorList>
    </citation>
    <scope>NUCLEOTIDE SEQUENCE [LARGE SCALE GENOMIC DNA]</scope>
    <source>
        <strain evidence="4">Xp_Tom_Tuscaloosa_18b</strain>
    </source>
</reference>
<dbReference type="InterPro" id="IPR050366">
    <property type="entry name" value="BP-dependent_transpt_permease"/>
</dbReference>
<evidence type="ECO:0000313" key="4">
    <source>
        <dbReference type="EMBL" id="NEL79843.1"/>
    </source>
</evidence>
<feature type="non-terminal residue" evidence="4">
    <location>
        <position position="116"/>
    </location>
</feature>
<name>A0A7X5N1U4_XANPE</name>
<dbReference type="PANTHER" id="PTHR43386">
    <property type="entry name" value="OLIGOPEPTIDE TRANSPORT SYSTEM PERMEASE PROTEIN APPC"/>
    <property type="match status" value="1"/>
</dbReference>
<organism evidence="4 5">
    <name type="scientific">Xanthomonas perforans</name>
    <dbReference type="NCBI Taxonomy" id="442694"/>
    <lineage>
        <taxon>Bacteria</taxon>
        <taxon>Pseudomonadati</taxon>
        <taxon>Pseudomonadota</taxon>
        <taxon>Gammaproteobacteria</taxon>
        <taxon>Lysobacterales</taxon>
        <taxon>Lysobacteraceae</taxon>
        <taxon>Xanthomonas</taxon>
    </lineage>
</organism>
<feature type="transmembrane region" description="Helical" evidence="3">
    <location>
        <begin position="93"/>
        <end position="114"/>
    </location>
</feature>
<accession>A0A7X5N1U4</accession>
<gene>
    <name evidence="4" type="ORF">G3W61_26830</name>
</gene>
<sequence>MTNTVPGRIGVSAVAAPLKRRRRSRWASATGIVAVVGVAALLIVAIIGPPVWTEAATARNIADRWATAGPEHLFGTDDIGRDIFARVMVATRLSLLLTAGATAILIGGGLLIGLTA</sequence>
<proteinExistence type="predicted"/>
<keyword evidence="2" id="KW-0813">Transport</keyword>
<comment type="caution">
    <text evidence="4">The sequence shown here is derived from an EMBL/GenBank/DDBJ whole genome shotgun (WGS) entry which is preliminary data.</text>
</comment>
<dbReference type="GO" id="GO:0005886">
    <property type="term" value="C:plasma membrane"/>
    <property type="evidence" value="ECO:0007669"/>
    <property type="project" value="UniProtKB-SubCell"/>
</dbReference>
<keyword evidence="3" id="KW-0812">Transmembrane</keyword>
<dbReference type="EMBL" id="JAAGYU010001007">
    <property type="protein sequence ID" value="NEL79843.1"/>
    <property type="molecule type" value="Genomic_DNA"/>
</dbReference>
<evidence type="ECO:0000256" key="2">
    <source>
        <dbReference type="ARBA" id="ARBA00022448"/>
    </source>
</evidence>
<dbReference type="Proteomes" id="UP000471082">
    <property type="component" value="Unassembled WGS sequence"/>
</dbReference>